<dbReference type="GO" id="GO:0016779">
    <property type="term" value="F:nucleotidyltransferase activity"/>
    <property type="evidence" value="ECO:0007669"/>
    <property type="project" value="UniProtKB-KW"/>
</dbReference>
<dbReference type="Proteomes" id="UP000821866">
    <property type="component" value="Chromosome 8"/>
</dbReference>
<evidence type="ECO:0000313" key="11">
    <source>
        <dbReference type="EMBL" id="KAH8018976.1"/>
    </source>
</evidence>
<dbReference type="PANTHER" id="PTHR10339">
    <property type="entry name" value="ADP-RIBOSYLTRANSFERASE"/>
    <property type="match status" value="1"/>
</dbReference>
<evidence type="ECO:0000313" key="12">
    <source>
        <dbReference type="Proteomes" id="UP000821866"/>
    </source>
</evidence>
<dbReference type="AlphaFoldDB" id="A0A9J6DAA1"/>
<comment type="subcellular location">
    <subcellularLocation>
        <location evidence="1">Secreted</location>
    </subcellularLocation>
</comment>
<dbReference type="EMBL" id="JABSTU010000010">
    <property type="protein sequence ID" value="KAH8018976.1"/>
    <property type="molecule type" value="Genomic_DNA"/>
</dbReference>
<evidence type="ECO:0000256" key="8">
    <source>
        <dbReference type="ARBA" id="ARBA00023026"/>
    </source>
</evidence>
<protein>
    <recommendedName>
        <fullName evidence="10">NAD(P)(+)--arginine ADP-ribosyltransferase</fullName>
        <ecNumber evidence="10">2.4.2.31</ecNumber>
    </recommendedName>
    <alternativeName>
        <fullName evidence="10">Mono(ADP-ribosyl)transferase</fullName>
    </alternativeName>
</protein>
<comment type="catalytic activity">
    <reaction evidence="9 10">
        <text>L-arginyl-[protein] + NAD(+) = N(omega)-(ADP-D-ribosyl)-L-arginyl-[protein] + nicotinamide + H(+)</text>
        <dbReference type="Rhea" id="RHEA:19149"/>
        <dbReference type="Rhea" id="RHEA-COMP:10532"/>
        <dbReference type="Rhea" id="RHEA-COMP:15087"/>
        <dbReference type="ChEBI" id="CHEBI:15378"/>
        <dbReference type="ChEBI" id="CHEBI:17154"/>
        <dbReference type="ChEBI" id="CHEBI:29965"/>
        <dbReference type="ChEBI" id="CHEBI:57540"/>
        <dbReference type="ChEBI" id="CHEBI:142554"/>
        <dbReference type="EC" id="2.4.2.31"/>
    </reaction>
</comment>
<evidence type="ECO:0000256" key="9">
    <source>
        <dbReference type="ARBA" id="ARBA00047597"/>
    </source>
</evidence>
<gene>
    <name evidence="11" type="ORF">HPB51_014309</name>
</gene>
<dbReference type="InterPro" id="IPR000768">
    <property type="entry name" value="ART"/>
</dbReference>
<evidence type="ECO:0000256" key="10">
    <source>
        <dbReference type="RuleBase" id="RU361228"/>
    </source>
</evidence>
<name>A0A9J6DAA1_RHIMP</name>
<evidence type="ECO:0000256" key="3">
    <source>
        <dbReference type="ARBA" id="ARBA00022525"/>
    </source>
</evidence>
<dbReference type="GO" id="GO:0005576">
    <property type="term" value="C:extracellular region"/>
    <property type="evidence" value="ECO:0007669"/>
    <property type="project" value="UniProtKB-SubCell"/>
</dbReference>
<evidence type="ECO:0000256" key="6">
    <source>
        <dbReference type="ARBA" id="ARBA00022679"/>
    </source>
</evidence>
<dbReference type="Pfam" id="PF01129">
    <property type="entry name" value="ART"/>
    <property type="match status" value="1"/>
</dbReference>
<keyword evidence="3" id="KW-0964">Secreted</keyword>
<evidence type="ECO:0000256" key="4">
    <source>
        <dbReference type="ARBA" id="ARBA00022656"/>
    </source>
</evidence>
<evidence type="ECO:0000256" key="2">
    <source>
        <dbReference type="ARBA" id="ARBA00009558"/>
    </source>
</evidence>
<dbReference type="GO" id="GO:0090729">
    <property type="term" value="F:toxin activity"/>
    <property type="evidence" value="ECO:0007669"/>
    <property type="project" value="UniProtKB-KW"/>
</dbReference>
<keyword evidence="10" id="KW-0520">NAD</keyword>
<keyword evidence="12" id="KW-1185">Reference proteome</keyword>
<evidence type="ECO:0000256" key="1">
    <source>
        <dbReference type="ARBA" id="ARBA00004613"/>
    </source>
</evidence>
<dbReference type="PANTHER" id="PTHR10339:SF25">
    <property type="entry name" value="SECRETED EXOENZYME S"/>
    <property type="match status" value="1"/>
</dbReference>
<reference evidence="11" key="1">
    <citation type="journal article" date="2020" name="Cell">
        <title>Large-Scale Comparative Analyses of Tick Genomes Elucidate Their Genetic Diversity and Vector Capacities.</title>
        <authorList>
            <consortium name="Tick Genome and Microbiome Consortium (TIGMIC)"/>
            <person name="Jia N."/>
            <person name="Wang J."/>
            <person name="Shi W."/>
            <person name="Du L."/>
            <person name="Sun Y."/>
            <person name="Zhan W."/>
            <person name="Jiang J.F."/>
            <person name="Wang Q."/>
            <person name="Zhang B."/>
            <person name="Ji P."/>
            <person name="Bell-Sakyi L."/>
            <person name="Cui X.M."/>
            <person name="Yuan T.T."/>
            <person name="Jiang B.G."/>
            <person name="Yang W.F."/>
            <person name="Lam T.T."/>
            <person name="Chang Q.C."/>
            <person name="Ding S.J."/>
            <person name="Wang X.J."/>
            <person name="Zhu J.G."/>
            <person name="Ruan X.D."/>
            <person name="Zhao L."/>
            <person name="Wei J.T."/>
            <person name="Ye R.Z."/>
            <person name="Que T.C."/>
            <person name="Du C.H."/>
            <person name="Zhou Y.H."/>
            <person name="Cheng J.X."/>
            <person name="Dai P.F."/>
            <person name="Guo W.B."/>
            <person name="Han X.H."/>
            <person name="Huang E.J."/>
            <person name="Li L.F."/>
            <person name="Wei W."/>
            <person name="Gao Y.C."/>
            <person name="Liu J.Z."/>
            <person name="Shao H.Z."/>
            <person name="Wang X."/>
            <person name="Wang C.C."/>
            <person name="Yang T.C."/>
            <person name="Huo Q.B."/>
            <person name="Li W."/>
            <person name="Chen H.Y."/>
            <person name="Chen S.E."/>
            <person name="Zhou L.G."/>
            <person name="Ni X.B."/>
            <person name="Tian J.H."/>
            <person name="Sheng Y."/>
            <person name="Liu T."/>
            <person name="Pan Y.S."/>
            <person name="Xia L.Y."/>
            <person name="Li J."/>
            <person name="Zhao F."/>
            <person name="Cao W.C."/>
        </authorList>
    </citation>
    <scope>NUCLEOTIDE SEQUENCE</scope>
    <source>
        <strain evidence="11">Rmic-2018</strain>
    </source>
</reference>
<keyword evidence="5 10" id="KW-0328">Glycosyltransferase</keyword>
<sequence>MKAEFLRPEALGRILAEELYVDAEFSEAWTEAEQFYEKSQDPLSPLWNFMPKDHYLALICYTLDKPNISLRFNDACHSARPTEQSWREFGFKSLWCLLLEEFRCLPPSYDVPVELYRGVFDFCSSGGASALPSFRIGQLVRVPSLEVRLEKTSSRTSPCASRVREIHQSLRHLPPPRRSAYLALLQFCAHVLLRRLPSVLVVL</sequence>
<comment type="caution">
    <text evidence="11">The sequence shown here is derived from an EMBL/GenBank/DDBJ whole genome shotgun (WGS) entry which is preliminary data.</text>
</comment>
<dbReference type="Gene3D" id="3.90.176.10">
    <property type="entry name" value="Toxin ADP-ribosyltransferase, Chain A, domain 1"/>
    <property type="match status" value="1"/>
</dbReference>
<dbReference type="GO" id="GO:0106274">
    <property type="term" value="F:NAD+-protein-arginine ADP-ribosyltransferase activity"/>
    <property type="evidence" value="ECO:0007669"/>
    <property type="project" value="UniProtKB-EC"/>
</dbReference>
<keyword evidence="7" id="KW-0548">Nucleotidyltransferase</keyword>
<evidence type="ECO:0000256" key="5">
    <source>
        <dbReference type="ARBA" id="ARBA00022676"/>
    </source>
</evidence>
<keyword evidence="6 10" id="KW-0808">Transferase</keyword>
<organism evidence="11 12">
    <name type="scientific">Rhipicephalus microplus</name>
    <name type="common">Cattle tick</name>
    <name type="synonym">Boophilus microplus</name>
    <dbReference type="NCBI Taxonomy" id="6941"/>
    <lineage>
        <taxon>Eukaryota</taxon>
        <taxon>Metazoa</taxon>
        <taxon>Ecdysozoa</taxon>
        <taxon>Arthropoda</taxon>
        <taxon>Chelicerata</taxon>
        <taxon>Arachnida</taxon>
        <taxon>Acari</taxon>
        <taxon>Parasitiformes</taxon>
        <taxon>Ixodida</taxon>
        <taxon>Ixodoidea</taxon>
        <taxon>Ixodidae</taxon>
        <taxon>Rhipicephalinae</taxon>
        <taxon>Rhipicephalus</taxon>
        <taxon>Boophilus</taxon>
    </lineage>
</organism>
<dbReference type="InterPro" id="IPR050999">
    <property type="entry name" value="ADP-ribosyltransferase_ARG"/>
</dbReference>
<dbReference type="GO" id="GO:0003950">
    <property type="term" value="F:NAD+ poly-ADP-ribosyltransferase activity"/>
    <property type="evidence" value="ECO:0007669"/>
    <property type="project" value="TreeGrafter"/>
</dbReference>
<keyword evidence="4" id="KW-0800">Toxin</keyword>
<keyword evidence="10" id="KW-0521">NADP</keyword>
<dbReference type="SUPFAM" id="SSF56399">
    <property type="entry name" value="ADP-ribosylation"/>
    <property type="match status" value="1"/>
</dbReference>
<proteinExistence type="inferred from homology"/>
<accession>A0A9J6DAA1</accession>
<dbReference type="EC" id="2.4.2.31" evidence="10"/>
<evidence type="ECO:0000256" key="7">
    <source>
        <dbReference type="ARBA" id="ARBA00022695"/>
    </source>
</evidence>
<keyword evidence="8" id="KW-0843">Virulence</keyword>
<comment type="similarity">
    <text evidence="2 10">Belongs to the Arg-specific ADP-ribosyltransferase family.</text>
</comment>
<reference evidence="11" key="2">
    <citation type="submission" date="2021-09" db="EMBL/GenBank/DDBJ databases">
        <authorList>
            <person name="Jia N."/>
            <person name="Wang J."/>
            <person name="Shi W."/>
            <person name="Du L."/>
            <person name="Sun Y."/>
            <person name="Zhan W."/>
            <person name="Jiang J."/>
            <person name="Wang Q."/>
            <person name="Zhang B."/>
            <person name="Ji P."/>
            <person name="Sakyi L.B."/>
            <person name="Cui X."/>
            <person name="Yuan T."/>
            <person name="Jiang B."/>
            <person name="Yang W."/>
            <person name="Lam T.T.-Y."/>
            <person name="Chang Q."/>
            <person name="Ding S."/>
            <person name="Wang X."/>
            <person name="Zhu J."/>
            <person name="Ruan X."/>
            <person name="Zhao L."/>
            <person name="Wei J."/>
            <person name="Que T."/>
            <person name="Du C."/>
            <person name="Cheng J."/>
            <person name="Dai P."/>
            <person name="Han X."/>
            <person name="Huang E."/>
            <person name="Gao Y."/>
            <person name="Liu J."/>
            <person name="Shao H."/>
            <person name="Ye R."/>
            <person name="Li L."/>
            <person name="Wei W."/>
            <person name="Wang X."/>
            <person name="Wang C."/>
            <person name="Huo Q."/>
            <person name="Li W."/>
            <person name="Guo W."/>
            <person name="Chen H."/>
            <person name="Chen S."/>
            <person name="Zhou L."/>
            <person name="Zhou L."/>
            <person name="Ni X."/>
            <person name="Tian J."/>
            <person name="Zhou Y."/>
            <person name="Sheng Y."/>
            <person name="Liu T."/>
            <person name="Pan Y."/>
            <person name="Xia L."/>
            <person name="Li J."/>
            <person name="Zhao F."/>
            <person name="Cao W."/>
        </authorList>
    </citation>
    <scope>NUCLEOTIDE SEQUENCE</scope>
    <source>
        <strain evidence="11">Rmic-2018</strain>
        <tissue evidence="11">Larvae</tissue>
    </source>
</reference>